<accession>A0A7D5EF32</accession>
<protein>
    <submittedName>
        <fullName evidence="1">Uncharacterized protein</fullName>
    </submittedName>
</protein>
<name>A0A7D5EF32_9EURY</name>
<dbReference type="EMBL" id="CP058215">
    <property type="protein sequence ID" value="QLC50094.1"/>
    <property type="molecule type" value="Genomic_DNA"/>
</dbReference>
<gene>
    <name evidence="1" type="ORF">HWN40_07495</name>
</gene>
<reference evidence="1 2" key="1">
    <citation type="submission" date="2020-06" db="EMBL/GenBank/DDBJ databases">
        <title>Methanolobus halotolerans sp. nov., isolated from a saline lake Tus in Siberia.</title>
        <authorList>
            <person name="Shen Y."/>
            <person name="Chen S.-C."/>
            <person name="Lai M.-C."/>
            <person name="Huang H.-H."/>
            <person name="Chiu H.-H."/>
            <person name="Tang S.-L."/>
            <person name="Rogozin D.Y."/>
            <person name="Degermendzhy A.G."/>
        </authorList>
    </citation>
    <scope>NUCLEOTIDE SEQUENCE [LARGE SCALE GENOMIC DNA]</scope>
    <source>
        <strain evidence="1 2">DSM 21339</strain>
    </source>
</reference>
<dbReference type="Proteomes" id="UP000509594">
    <property type="component" value="Chromosome"/>
</dbReference>
<dbReference type="RefSeq" id="WP_176965150.1">
    <property type="nucleotide sequence ID" value="NZ_CP058215.1"/>
</dbReference>
<dbReference type="GeneID" id="55821508"/>
<sequence>MFYVDDDFFINVDKLENGFYRIKKTYKKTNSKTYMSFNESQADFVARQLRELLEKED</sequence>
<evidence type="ECO:0000313" key="1">
    <source>
        <dbReference type="EMBL" id="QLC50094.1"/>
    </source>
</evidence>
<proteinExistence type="predicted"/>
<evidence type="ECO:0000313" key="2">
    <source>
        <dbReference type="Proteomes" id="UP000509594"/>
    </source>
</evidence>
<dbReference type="AlphaFoldDB" id="A0A7D5EF32"/>
<keyword evidence="2" id="KW-1185">Reference proteome</keyword>
<dbReference type="KEGG" id="mzi:HWN40_07495"/>
<organism evidence="1 2">
    <name type="scientific">Methanolobus zinderi</name>
    <dbReference type="NCBI Taxonomy" id="536044"/>
    <lineage>
        <taxon>Archaea</taxon>
        <taxon>Methanobacteriati</taxon>
        <taxon>Methanobacteriota</taxon>
        <taxon>Stenosarchaea group</taxon>
        <taxon>Methanomicrobia</taxon>
        <taxon>Methanosarcinales</taxon>
        <taxon>Methanosarcinaceae</taxon>
        <taxon>Methanolobus</taxon>
    </lineage>
</organism>